<dbReference type="Gene3D" id="1.10.340.30">
    <property type="entry name" value="Hypothetical protein, domain 2"/>
    <property type="match status" value="1"/>
</dbReference>
<dbReference type="AlphaFoldDB" id="A0A3D8TV94"/>
<feature type="binding site" evidence="1">
    <location>
        <position position="182"/>
    </location>
    <ligand>
        <name>Zn(2+)</name>
        <dbReference type="ChEBI" id="CHEBI:29105"/>
    </ligand>
</feature>
<dbReference type="EMBL" id="LARY01000001">
    <property type="protein sequence ID" value="RDX02802.1"/>
    <property type="molecule type" value="Genomic_DNA"/>
</dbReference>
<dbReference type="GO" id="GO:0046872">
    <property type="term" value="F:metal ion binding"/>
    <property type="evidence" value="ECO:0007669"/>
    <property type="project" value="UniProtKB-KW"/>
</dbReference>
<feature type="binding site" evidence="1">
    <location>
        <position position="20"/>
    </location>
    <ligand>
        <name>Zn(2+)</name>
        <dbReference type="ChEBI" id="CHEBI:29105"/>
    </ligand>
</feature>
<dbReference type="GO" id="GO:0006284">
    <property type="term" value="P:base-excision repair"/>
    <property type="evidence" value="ECO:0007669"/>
    <property type="project" value="InterPro"/>
</dbReference>
<dbReference type="InterPro" id="IPR005019">
    <property type="entry name" value="Adenine_glyco"/>
</dbReference>
<dbReference type="RefSeq" id="WP_115752491.1">
    <property type="nucleotide sequence ID" value="NZ_LARY01000001.1"/>
</dbReference>
<evidence type="ECO:0000256" key="1">
    <source>
        <dbReference type="PIRSR" id="PIRSR605019-1"/>
    </source>
</evidence>
<keyword evidence="1" id="KW-0479">Metal-binding</keyword>
<dbReference type="InterPro" id="IPR011257">
    <property type="entry name" value="DNA_glycosylase"/>
</dbReference>
<dbReference type="SUPFAM" id="SSF48150">
    <property type="entry name" value="DNA-glycosylase"/>
    <property type="match status" value="1"/>
</dbReference>
<dbReference type="InterPro" id="IPR052891">
    <property type="entry name" value="DNA-3mA_glycosylase"/>
</dbReference>
<organism evidence="2 3">
    <name type="scientific">Listeria kieliensis</name>
    <dbReference type="NCBI Taxonomy" id="1621700"/>
    <lineage>
        <taxon>Bacteria</taxon>
        <taxon>Bacillati</taxon>
        <taxon>Bacillota</taxon>
        <taxon>Bacilli</taxon>
        <taxon>Bacillales</taxon>
        <taxon>Listeriaceae</taxon>
        <taxon>Listeria</taxon>
    </lineage>
</organism>
<reference evidence="3" key="1">
    <citation type="submission" date="2015-04" db="EMBL/GenBank/DDBJ databases">
        <authorList>
            <person name="Schardt J."/>
            <person name="Mueller-Herbst S."/>
            <person name="Scherer S."/>
            <person name="Huptas C."/>
        </authorList>
    </citation>
    <scope>NUCLEOTIDE SEQUENCE [LARGE SCALE GENOMIC DNA]</scope>
    <source>
        <strain evidence="3">Kiel-L1</strain>
    </source>
</reference>
<sequence length="190" mass="22022">MGEEAGCNWAKSSEREQVYHDEEWCVPSYDDRYLFEMLNLEGAQAGLSWRTILDKREAYKQAFANFDIETCAHFSEDDLEQLRQNEGIIRNRLKIRAVQTNAEAALKVQAEFGSFSSYVWHFTDHKRIIHHFENESEVPAQDELSERVSRDMKKRGFKFVGPVIIYSYLQAVGVLDDHVVSCPSHSLNRA</sequence>
<dbReference type="PANTHER" id="PTHR30037:SF4">
    <property type="entry name" value="DNA-3-METHYLADENINE GLYCOSYLASE I"/>
    <property type="match status" value="1"/>
</dbReference>
<keyword evidence="3" id="KW-1185">Reference proteome</keyword>
<proteinExistence type="predicted"/>
<gene>
    <name evidence="2" type="ORF">UR08_04660</name>
</gene>
<dbReference type="PANTHER" id="PTHR30037">
    <property type="entry name" value="DNA-3-METHYLADENINE GLYCOSYLASE 1"/>
    <property type="match status" value="1"/>
</dbReference>
<evidence type="ECO:0000313" key="2">
    <source>
        <dbReference type="EMBL" id="RDX02802.1"/>
    </source>
</evidence>
<evidence type="ECO:0000313" key="3">
    <source>
        <dbReference type="Proteomes" id="UP000257055"/>
    </source>
</evidence>
<protein>
    <submittedName>
        <fullName evidence="2">3-methyladenine DNA glycosylase</fullName>
    </submittedName>
</protein>
<keyword evidence="1" id="KW-0862">Zinc</keyword>
<feature type="binding site" evidence="1">
    <location>
        <position position="178"/>
    </location>
    <ligand>
        <name>Zn(2+)</name>
        <dbReference type="ChEBI" id="CHEBI:29105"/>
    </ligand>
</feature>
<name>A0A3D8TV94_9LIST</name>
<dbReference type="Proteomes" id="UP000257055">
    <property type="component" value="Unassembled WGS sequence"/>
</dbReference>
<dbReference type="GO" id="GO:0008725">
    <property type="term" value="F:DNA-3-methyladenine glycosylase activity"/>
    <property type="evidence" value="ECO:0007669"/>
    <property type="project" value="InterPro"/>
</dbReference>
<feature type="binding site" evidence="1">
    <location>
        <position position="7"/>
    </location>
    <ligand>
        <name>Zn(2+)</name>
        <dbReference type="ChEBI" id="CHEBI:29105"/>
    </ligand>
</feature>
<accession>A0A3D8TV94</accession>
<dbReference type="Pfam" id="PF03352">
    <property type="entry name" value="Adenine_glyco"/>
    <property type="match status" value="1"/>
</dbReference>
<comment type="caution">
    <text evidence="2">The sequence shown here is derived from an EMBL/GenBank/DDBJ whole genome shotgun (WGS) entry which is preliminary data.</text>
</comment>